<organism evidence="2 3">
    <name type="scientific">Nocardiopsis rhodophaea</name>
    <dbReference type="NCBI Taxonomy" id="280238"/>
    <lineage>
        <taxon>Bacteria</taxon>
        <taxon>Bacillati</taxon>
        <taxon>Actinomycetota</taxon>
        <taxon>Actinomycetes</taxon>
        <taxon>Streptosporangiales</taxon>
        <taxon>Nocardiopsidaceae</taxon>
        <taxon>Nocardiopsis</taxon>
    </lineage>
</organism>
<dbReference type="RefSeq" id="WP_344104496.1">
    <property type="nucleotide sequence ID" value="NZ_BAAAPC010000003.1"/>
</dbReference>
<protein>
    <submittedName>
        <fullName evidence="2">NAD(P)/FAD-dependent oxidoreductase</fullName>
    </submittedName>
</protein>
<comment type="caution">
    <text evidence="2">The sequence shown here is derived from an EMBL/GenBank/DDBJ whole genome shotgun (WGS) entry which is preliminary data.</text>
</comment>
<dbReference type="PANTHER" id="PTHR42685:SF22">
    <property type="entry name" value="CONDITIONED MEDIUM FACTOR RECEPTOR 1"/>
    <property type="match status" value="1"/>
</dbReference>
<dbReference type="InterPro" id="IPR036188">
    <property type="entry name" value="FAD/NAD-bd_sf"/>
</dbReference>
<dbReference type="InterPro" id="IPR002938">
    <property type="entry name" value="FAD-bd"/>
</dbReference>
<dbReference type="SUPFAM" id="SSF51905">
    <property type="entry name" value="FAD/NAD(P)-binding domain"/>
    <property type="match status" value="1"/>
</dbReference>
<dbReference type="Gene3D" id="3.50.50.60">
    <property type="entry name" value="FAD/NAD(P)-binding domain"/>
    <property type="match status" value="1"/>
</dbReference>
<sequence>MSLERRYDCLIVGARVAGAATAILLADLGHRVLLVDRHASLGPTLSTHVFGDWEAFEPLGVADGLAASGAPPMRRFRTDTAGCVTEADMVITPYVLALRRERLDPLLLDRARSLGATWLGGHSLVGLRTTRDRVTGAVLRAPGGERTVAARVVVGADGRGSRVALQAGAAAYLTRPAVRCAFYAYYRGMGPARPSAFEYYWADDDLVLVAACDDGLHCVCVMPPESEFGRWRRDRERLLADRLATLPTLAPRLAEAERVGPVRGTRRLESHLKQAYGPGWALVGDAGAVVHPCIGAGIDHAAASAGMLATALHRHLTGARDWETAMADYQRQRDARIRPALEAAVRLAQRRAPDAAETRELRLLLTQPGLSADLGRHVPDVVRAIGGDRALDGFRAFLADPDLPEPTPSGRTP</sequence>
<gene>
    <name evidence="2" type="ORF">GCM10009799_09100</name>
</gene>
<proteinExistence type="predicted"/>
<dbReference type="Pfam" id="PF01494">
    <property type="entry name" value="FAD_binding_3"/>
    <property type="match status" value="1"/>
</dbReference>
<feature type="domain" description="FAD-binding" evidence="1">
    <location>
        <begin position="7"/>
        <end position="342"/>
    </location>
</feature>
<name>A0ABP5DWP3_9ACTN</name>
<reference evidence="3" key="1">
    <citation type="journal article" date="2019" name="Int. J. Syst. Evol. Microbiol.">
        <title>The Global Catalogue of Microorganisms (GCM) 10K type strain sequencing project: providing services to taxonomists for standard genome sequencing and annotation.</title>
        <authorList>
            <consortium name="The Broad Institute Genomics Platform"/>
            <consortium name="The Broad Institute Genome Sequencing Center for Infectious Disease"/>
            <person name="Wu L."/>
            <person name="Ma J."/>
        </authorList>
    </citation>
    <scope>NUCLEOTIDE SEQUENCE [LARGE SCALE GENOMIC DNA]</scope>
    <source>
        <strain evidence="3">JCM 15313</strain>
    </source>
</reference>
<dbReference type="InterPro" id="IPR050407">
    <property type="entry name" value="Geranylgeranyl_reductase"/>
</dbReference>
<dbReference type="PRINTS" id="PR00420">
    <property type="entry name" value="RNGMNOXGNASE"/>
</dbReference>
<evidence type="ECO:0000313" key="2">
    <source>
        <dbReference type="EMBL" id="GAA1985836.1"/>
    </source>
</evidence>
<dbReference type="Proteomes" id="UP001501585">
    <property type="component" value="Unassembled WGS sequence"/>
</dbReference>
<dbReference type="PANTHER" id="PTHR42685">
    <property type="entry name" value="GERANYLGERANYL DIPHOSPHATE REDUCTASE"/>
    <property type="match status" value="1"/>
</dbReference>
<dbReference type="EMBL" id="BAAAPC010000003">
    <property type="protein sequence ID" value="GAA1985836.1"/>
    <property type="molecule type" value="Genomic_DNA"/>
</dbReference>
<accession>A0ABP5DWP3</accession>
<evidence type="ECO:0000259" key="1">
    <source>
        <dbReference type="Pfam" id="PF01494"/>
    </source>
</evidence>
<keyword evidence="3" id="KW-1185">Reference proteome</keyword>
<evidence type="ECO:0000313" key="3">
    <source>
        <dbReference type="Proteomes" id="UP001501585"/>
    </source>
</evidence>